<dbReference type="PROSITE" id="PS50297">
    <property type="entry name" value="ANK_REP_REGION"/>
    <property type="match status" value="1"/>
</dbReference>
<feature type="region of interest" description="Disordered" evidence="7">
    <location>
        <begin position="441"/>
        <end position="483"/>
    </location>
</feature>
<dbReference type="OrthoDB" id="5806726at2759"/>
<dbReference type="Gene3D" id="1.10.10.10">
    <property type="entry name" value="Winged helix-like DNA-binding domain superfamily/Winged helix DNA-binding domain"/>
    <property type="match status" value="1"/>
</dbReference>
<comment type="similarity">
    <text evidence="5">Belongs to the eIF-3 subunit K family.</text>
</comment>
<dbReference type="FunFam" id="1.25.40.250:FF:000008">
    <property type="entry name" value="Eukaryotic translation initiation factor 3 subunit K"/>
    <property type="match status" value="1"/>
</dbReference>
<dbReference type="PANTHER" id="PTHR13022">
    <property type="entry name" value="EUKARYOTIC TRANSLATION INITIATION FACTOR 3 SUBUNIT 11"/>
    <property type="match status" value="1"/>
</dbReference>
<feature type="repeat" description="ANK" evidence="6">
    <location>
        <begin position="133"/>
        <end position="165"/>
    </location>
</feature>
<dbReference type="InterPro" id="IPR016024">
    <property type="entry name" value="ARM-type_fold"/>
</dbReference>
<dbReference type="GO" id="GO:0003723">
    <property type="term" value="F:RNA binding"/>
    <property type="evidence" value="ECO:0007669"/>
    <property type="project" value="UniProtKB-UniRule"/>
</dbReference>
<dbReference type="GO" id="GO:0033290">
    <property type="term" value="C:eukaryotic 48S preinitiation complex"/>
    <property type="evidence" value="ECO:0007669"/>
    <property type="project" value="UniProtKB-UniRule"/>
</dbReference>
<dbReference type="GO" id="GO:0043022">
    <property type="term" value="F:ribosome binding"/>
    <property type="evidence" value="ECO:0007669"/>
    <property type="project" value="InterPro"/>
</dbReference>
<accession>W2TLR9</accession>
<name>W2TLR9_NECAM</name>
<dbReference type="HAMAP" id="MF_03010">
    <property type="entry name" value="eIF3k"/>
    <property type="match status" value="1"/>
</dbReference>
<keyword evidence="4 5" id="KW-0648">Protein biosynthesis</keyword>
<dbReference type="STRING" id="51031.W2TLR9"/>
<reference evidence="10" key="1">
    <citation type="journal article" date="2014" name="Nat. Genet.">
        <title>Genome of the human hookworm Necator americanus.</title>
        <authorList>
            <person name="Tang Y.T."/>
            <person name="Gao X."/>
            <person name="Rosa B.A."/>
            <person name="Abubucker S."/>
            <person name="Hallsworth-Pepin K."/>
            <person name="Martin J."/>
            <person name="Tyagi R."/>
            <person name="Heizer E."/>
            <person name="Zhang X."/>
            <person name="Bhonagiri-Palsikar V."/>
            <person name="Minx P."/>
            <person name="Warren W.C."/>
            <person name="Wang Q."/>
            <person name="Zhan B."/>
            <person name="Hotez P.J."/>
            <person name="Sternberg P.W."/>
            <person name="Dougall A."/>
            <person name="Gaze S.T."/>
            <person name="Mulvenna J."/>
            <person name="Sotillo J."/>
            <person name="Ranganathan S."/>
            <person name="Rabelo E.M."/>
            <person name="Wilson R.K."/>
            <person name="Felgner P.L."/>
            <person name="Bethony J."/>
            <person name="Hawdon J.M."/>
            <person name="Gasser R.B."/>
            <person name="Loukas A."/>
            <person name="Mitreva M."/>
        </authorList>
    </citation>
    <scope>NUCLEOTIDE SEQUENCE [LARGE SCALE GENOMIC DNA]</scope>
</reference>
<dbReference type="Pfam" id="PF12796">
    <property type="entry name" value="Ank_2"/>
    <property type="match status" value="1"/>
</dbReference>
<organism evidence="9 10">
    <name type="scientific">Necator americanus</name>
    <name type="common">Human hookworm</name>
    <dbReference type="NCBI Taxonomy" id="51031"/>
    <lineage>
        <taxon>Eukaryota</taxon>
        <taxon>Metazoa</taxon>
        <taxon>Ecdysozoa</taxon>
        <taxon>Nematoda</taxon>
        <taxon>Chromadorea</taxon>
        <taxon>Rhabditida</taxon>
        <taxon>Rhabditina</taxon>
        <taxon>Rhabditomorpha</taxon>
        <taxon>Strongyloidea</taxon>
        <taxon>Ancylostomatidae</taxon>
        <taxon>Bunostominae</taxon>
        <taxon>Necator</taxon>
    </lineage>
</organism>
<evidence type="ECO:0000256" key="5">
    <source>
        <dbReference type="HAMAP-Rule" id="MF_03010"/>
    </source>
</evidence>
<dbReference type="GO" id="GO:0003743">
    <property type="term" value="F:translation initiation factor activity"/>
    <property type="evidence" value="ECO:0007669"/>
    <property type="project" value="UniProtKB-UniRule"/>
</dbReference>
<dbReference type="SUPFAM" id="SSF46785">
    <property type="entry name" value="Winged helix' DNA-binding domain"/>
    <property type="match status" value="1"/>
</dbReference>
<keyword evidence="2 5" id="KW-0396">Initiation factor</keyword>
<evidence type="ECO:0000259" key="8">
    <source>
        <dbReference type="PROSITE" id="PS50250"/>
    </source>
</evidence>
<proteinExistence type="inferred from homology"/>
<keyword evidence="10" id="KW-1185">Reference proteome</keyword>
<feature type="repeat" description="ANK" evidence="6">
    <location>
        <begin position="166"/>
        <end position="198"/>
    </location>
</feature>
<dbReference type="AlphaFoldDB" id="W2TLR9"/>
<dbReference type="InterPro" id="IPR029018">
    <property type="entry name" value="Hex-like_dom2"/>
</dbReference>
<dbReference type="Gene3D" id="3.30.379.10">
    <property type="entry name" value="Chitobiase/beta-hexosaminidase domain 2-like"/>
    <property type="match status" value="1"/>
</dbReference>
<evidence type="ECO:0000313" key="9">
    <source>
        <dbReference type="EMBL" id="ETN81977.1"/>
    </source>
</evidence>
<dbReference type="InterPro" id="IPR036388">
    <property type="entry name" value="WH-like_DNA-bd_sf"/>
</dbReference>
<dbReference type="SUPFAM" id="SSF55545">
    <property type="entry name" value="beta-N-acetylhexosaminidase-like domain"/>
    <property type="match status" value="1"/>
</dbReference>
<keyword evidence="3" id="KW-0378">Hydrolase</keyword>
<sequence>MAAGTDDERPCDLLLKCLDNGRVDVLCSLLSQLRNKPDFHDHVDALCCKEGTLLHRAVGLDSADFVSALLSNGANPCVQNEEGKTPYQMCKSDVVRNAFVQEALRAITLSNNGRLCQLISSGVLVDSLDSKQSRNTLLNWASDFSTVDIVRTLCESGASVNLANAKGETPLFTAVRRGDELIVRQLLASGADPARKTDRGEDAFSIATAKGGALLPLLSMDKLARAVRRTQSVESVDYDRASITSEALTTQLFTDRQVFVVVFLGFDQTCSHMLTEKYMEGKPESWTDLLWPQPKLIRINTSSKGFPLPKDNRLKIYFCDASSGCPRRMMQAIQISAPLLSSVNLDLEYRGHKTADHDSSPLDGKVTCGIFADGRSSGAYALNVDARGVEIVANDYCGIRYGFATLVQIIRLQKFASRHTSEEFSPNSSYGSSISNGWSNSNDSGINGNSAPQIEGRSPPGLRESTELPGMSTDGVIPSLTVRDHPDRPFRAILQDFSGCRILNTETLLQLATRLSFCKANYLFVNFEVRTTDRYQLPYTNRDLFHMMQVCEELFVTLVPSLDTQSNYIEPNAARDIIEHFLDDFPLSKTAHFGPNLTSILVANRNVLAAVQRRVPKIFLSSHVDEKNASLLSSVPSYVTLCVEGCFPFETDRLLSPRVSIVLKFSTGDDGYLCAAPDSTAKKALLAARLGEKCNVLGTMVCDLSTGCEAMPPSLSYMSLLSALGVAWNGSCDMKKFAFLQPAIAAHHFLMDGDMTALFEQAATLGRVEHELTRFSCGIWRPALANSTISEDGDAQISGFGHNKKMPISVFVEMILNPENLNLERLTPVIFKKARIELRRSLMALDAARKTLPYNFELALVLAEIKLVTELMVLTSRLGQALCMHGNKVGRGREDGVQYSPGRVGVGHLPLTIRTDLANSLLEIRTQFQHIWLSRSIPSTLPNALKMFDNLFRLVHVHCWLLKENYCATSARSPRGWQTTVIKFDLCMMQLYKSKIEMSMSFEQMREQLHAAIQGVNRYNPENVGDLGKCVQLMASENQYDRDIVLTILKLYQLNPDKFDESIVRLVLLKTLMVLPNSDFALAKCLIDSNRLGSQELKRVLDLGSILEACDFAVFWALMKGEYKPSTDVAERFKIPQEVPRMVKAVTGFEEAVRVYACRVISVTFQNTEKAVLSRLLGGATDKQVADYAKRFGWEEKPNGIYFIANHEATIRTRNIDEKLQFSNVADILRNMPGIPVLEQ</sequence>
<keyword evidence="1 5" id="KW-0963">Cytoplasm</keyword>
<dbReference type="Proteomes" id="UP000053676">
    <property type="component" value="Unassembled WGS sequence"/>
</dbReference>
<dbReference type="InterPro" id="IPR000717">
    <property type="entry name" value="PCI_dom"/>
</dbReference>
<feature type="domain" description="PCI" evidence="8">
    <location>
        <begin position="1040"/>
        <end position="1219"/>
    </location>
</feature>
<dbReference type="GO" id="GO:0016787">
    <property type="term" value="F:hydrolase activity"/>
    <property type="evidence" value="ECO:0007669"/>
    <property type="project" value="UniProtKB-KW"/>
</dbReference>
<evidence type="ECO:0000256" key="4">
    <source>
        <dbReference type="ARBA" id="ARBA00022917"/>
    </source>
</evidence>
<dbReference type="InterPro" id="IPR036390">
    <property type="entry name" value="WH_DNA-bd_sf"/>
</dbReference>
<feature type="repeat" description="ANK" evidence="6">
    <location>
        <begin position="49"/>
        <end position="81"/>
    </location>
</feature>
<comment type="function">
    <text evidence="5">Component of the eukaryotic translation initiation factor 3 (eIF-3) complex, which is involved in protein synthesis of a specialized repertoire of mRNAs and, together with other initiation factors, stimulates binding of mRNA and methionyl-tRNAi to the 40S ribosome. The eIF-3 complex specifically targets and initiates translation of a subset of mRNAs involved in cell proliferation.</text>
</comment>
<dbReference type="Pfam" id="PF10075">
    <property type="entry name" value="CSN8_PSD8_EIF3K"/>
    <property type="match status" value="1"/>
</dbReference>
<protein>
    <recommendedName>
        <fullName evidence="5">Eukaryotic translation initiation factor 3 subunit K</fullName>
        <shortName evidence="5">eIF3k</shortName>
    </recommendedName>
    <alternativeName>
        <fullName evidence="5">eIF-3 p25</fullName>
    </alternativeName>
</protein>
<evidence type="ECO:0000256" key="6">
    <source>
        <dbReference type="PROSITE-ProRule" id="PRU00023"/>
    </source>
</evidence>
<evidence type="ECO:0000256" key="3">
    <source>
        <dbReference type="ARBA" id="ARBA00022801"/>
    </source>
</evidence>
<dbReference type="Gene3D" id="1.25.40.20">
    <property type="entry name" value="Ankyrin repeat-containing domain"/>
    <property type="match status" value="2"/>
</dbReference>
<dbReference type="PROSITE" id="PS50250">
    <property type="entry name" value="PCI"/>
    <property type="match status" value="1"/>
</dbReference>
<dbReference type="InterPro" id="IPR016020">
    <property type="entry name" value="Transl_init_fac_sub12_N_euk"/>
</dbReference>
<gene>
    <name evidence="9" type="ORF">NECAME_08279</name>
</gene>
<feature type="compositionally biased region" description="Low complexity" evidence="7">
    <location>
        <begin position="441"/>
        <end position="450"/>
    </location>
</feature>
<evidence type="ECO:0000256" key="7">
    <source>
        <dbReference type="SAM" id="MobiDB-lite"/>
    </source>
</evidence>
<dbReference type="InterPro" id="IPR036770">
    <property type="entry name" value="Ankyrin_rpt-contain_sf"/>
</dbReference>
<dbReference type="SMART" id="SM00248">
    <property type="entry name" value="ANK"/>
    <property type="match status" value="3"/>
</dbReference>
<dbReference type="InterPro" id="IPR009374">
    <property type="entry name" value="eIF3k"/>
</dbReference>
<dbReference type="SUPFAM" id="SSF48403">
    <property type="entry name" value="Ankyrin repeat"/>
    <property type="match status" value="1"/>
</dbReference>
<dbReference type="OMA" id="MWPIFQE"/>
<dbReference type="PANTHER" id="PTHR13022:SF0">
    <property type="entry name" value="EUKARYOTIC TRANSLATION INITIATION FACTOR 3 SUBUNIT K"/>
    <property type="match status" value="1"/>
</dbReference>
<evidence type="ECO:0000256" key="2">
    <source>
        <dbReference type="ARBA" id="ARBA00022540"/>
    </source>
</evidence>
<dbReference type="GO" id="GO:0006446">
    <property type="term" value="P:regulation of translational initiation"/>
    <property type="evidence" value="ECO:0007669"/>
    <property type="project" value="InterPro"/>
</dbReference>
<dbReference type="SUPFAM" id="SSF48371">
    <property type="entry name" value="ARM repeat"/>
    <property type="match status" value="1"/>
</dbReference>
<dbReference type="Gene3D" id="1.25.40.250">
    <property type="entry name" value="ARM repeat, domain 1"/>
    <property type="match status" value="1"/>
</dbReference>
<dbReference type="GO" id="GO:0005852">
    <property type="term" value="C:eukaryotic translation initiation factor 3 complex"/>
    <property type="evidence" value="ECO:0007669"/>
    <property type="project" value="UniProtKB-UniRule"/>
</dbReference>
<dbReference type="GO" id="GO:0001732">
    <property type="term" value="P:formation of cytoplasmic translation initiation complex"/>
    <property type="evidence" value="ECO:0007669"/>
    <property type="project" value="UniProtKB-UniRule"/>
</dbReference>
<comment type="subunit">
    <text evidence="5">Component of the eukaryotic translation initiation factor 3 (eIF-3) complex.</text>
</comment>
<dbReference type="InterPro" id="IPR033464">
    <property type="entry name" value="CSN8_PSD8_EIF3K"/>
</dbReference>
<dbReference type="EMBL" id="KI658614">
    <property type="protein sequence ID" value="ETN81977.1"/>
    <property type="molecule type" value="Genomic_DNA"/>
</dbReference>
<evidence type="ECO:0000256" key="1">
    <source>
        <dbReference type="ARBA" id="ARBA00022490"/>
    </source>
</evidence>
<dbReference type="KEGG" id="nai:NECAME_08279"/>
<dbReference type="GO" id="GO:0016282">
    <property type="term" value="C:eukaryotic 43S preinitiation complex"/>
    <property type="evidence" value="ECO:0007669"/>
    <property type="project" value="UniProtKB-UniRule"/>
</dbReference>
<dbReference type="InterPro" id="IPR002110">
    <property type="entry name" value="Ankyrin_rpt"/>
</dbReference>
<keyword evidence="6" id="KW-0040">ANK repeat</keyword>
<evidence type="ECO:0000313" key="10">
    <source>
        <dbReference type="Proteomes" id="UP000053676"/>
    </source>
</evidence>
<dbReference type="FunFam" id="1.10.10.10:FF:000212">
    <property type="entry name" value="Eukaryotic translation initiation factor 3 subunit K"/>
    <property type="match status" value="1"/>
</dbReference>
<dbReference type="PROSITE" id="PS50088">
    <property type="entry name" value="ANK_REPEAT"/>
    <property type="match status" value="3"/>
</dbReference>
<comment type="subcellular location">
    <subcellularLocation>
        <location evidence="5">Cytoplasm</location>
    </subcellularLocation>
</comment>